<dbReference type="Gene3D" id="3.30.60.20">
    <property type="match status" value="1"/>
</dbReference>
<evidence type="ECO:0000256" key="1">
    <source>
        <dbReference type="ARBA" id="ARBA00022723"/>
    </source>
</evidence>
<evidence type="ECO:0000313" key="14">
    <source>
        <dbReference type="RefSeq" id="XP_013409346.1"/>
    </source>
</evidence>
<proteinExistence type="inferred from homology"/>
<dbReference type="RefSeq" id="XP_013409327.1">
    <property type="nucleotide sequence ID" value="XM_013553873.1"/>
</dbReference>
<feature type="compositionally biased region" description="Polar residues" evidence="8">
    <location>
        <begin position="92"/>
        <end position="103"/>
    </location>
</feature>
<dbReference type="GO" id="GO:0008270">
    <property type="term" value="F:zinc ion binding"/>
    <property type="evidence" value="ECO:0007669"/>
    <property type="project" value="UniProtKB-KW"/>
</dbReference>
<accession>A0A1S3JG00</accession>
<feature type="compositionally biased region" description="Low complexity" evidence="8">
    <location>
        <begin position="434"/>
        <end position="446"/>
    </location>
</feature>
<feature type="coiled-coil region" evidence="7">
    <location>
        <begin position="550"/>
        <end position="593"/>
    </location>
</feature>
<dbReference type="PANTHER" id="PTHR12326">
    <property type="entry name" value="PLECKSTRIN HOMOLOGY DOMAIN CONTAINING PROTEIN"/>
    <property type="match status" value="1"/>
</dbReference>
<sequence>MEKPKDDTTETTAPMIRSSQLTRSSHISRSSNISRSTAGSLTPSWRSSSVQKLETAAATITFTTGDDDDDDDSEESDSELEESFKKERDISGVSSQPMVLTRQQCDESSPKSDKKNHGSSFTADVDQCSQALPRSAGAITGSAEAIVSGSQEEQPILQRKEQDANEDGANTDNHRRKTVEGLDTDSHIDQMKTDSSQPAEQNNSTIADNACKHVPQPQDKVPRDEGSGQFVAQVTVDQGPACQEEYAPSPGTCDTGATSDTLTSDMSDPSHVTGVERCGTLLEPTLMHSTENSHKSIEQSERYQGALSEHEKDIQTNNSTRILESDINRPHNKNITEKSEVFIENKSVNFDEQWGSGLDACLPSPSHRDSAFTAIGEDPETTAPKQRTDSTYLEDGLLESGLPSSRPQISGQDHVMQAQNFTENSVTPSSRLPGSSSQEQGQSGQETSVRERPIDGEENDDKVNKNMRPERFNPFDRDIVVDEDHFDNEEEEIERRYASYERERVNSSFTSAGSGRQSQEDSEDDITFAELGLAEDHFSQPEGHFGLSTLEELELTIEQVKDMVMKASSVEKKKNLVKKLVQLRLKLSEAQDTPDIQPDVKTVLGHTFKHKTQTSSKTNYCERCNRVIWGLMQARYKCTGCGYQCHERCINLILRQCAKQKVSDNPVYQLNICPERGLSAQGYRCAECRVQIAYTNKGPRGQSEPRKCDYSGLFYCALCHWNDSVVIPARVLHNWDFEPRKVCRSSKQYLRLMLQRAVLRIQDINPMLFSFVEELNEVKKLREEILIMKKYFLVCEDALKSRLLLQLQERQHFVESSDMYSLQDLVDIAEDKLLPQLAKIHTSFAQHIKVDCQRCKVKGFICEICKEDEVLFPFDNIATVCANCSTVLHRHCLQRKNNQCPKCLRLSRRAVDSVQLDQSM</sequence>
<dbReference type="InterPro" id="IPR047983">
    <property type="entry name" value="DEF8_C1"/>
</dbReference>
<protein>
    <submittedName>
        <fullName evidence="12 13">Uncharacterized protein LOC106172933</fullName>
    </submittedName>
</protein>
<feature type="compositionally biased region" description="Polar residues" evidence="8">
    <location>
        <begin position="118"/>
        <end position="132"/>
    </location>
</feature>
<feature type="compositionally biased region" description="Polar residues" evidence="8">
    <location>
        <begin position="423"/>
        <end position="433"/>
    </location>
</feature>
<comment type="similarity">
    <text evidence="5">Belongs to the DEF8 family.</text>
</comment>
<dbReference type="KEGG" id="lak:106172933"/>
<evidence type="ECO:0000313" key="13">
    <source>
        <dbReference type="RefSeq" id="XP_013409337.1"/>
    </source>
</evidence>
<keyword evidence="11" id="KW-1185">Reference proteome</keyword>
<dbReference type="PROSITE" id="PS50081">
    <property type="entry name" value="ZF_DAG_PE_2"/>
    <property type="match status" value="1"/>
</dbReference>
<feature type="compositionally biased region" description="Basic and acidic residues" evidence="8">
    <location>
        <begin position="291"/>
        <end position="301"/>
    </location>
</feature>
<feature type="region of interest" description="Disordered" evidence="8">
    <location>
        <begin position="285"/>
        <end position="338"/>
    </location>
</feature>
<evidence type="ECO:0000256" key="6">
    <source>
        <dbReference type="PROSITE-ProRule" id="PRU00175"/>
    </source>
</evidence>
<dbReference type="InterPro" id="IPR046349">
    <property type="entry name" value="C1-like_sf"/>
</dbReference>
<evidence type="ECO:0000259" key="10">
    <source>
        <dbReference type="PROSITE" id="PS50089"/>
    </source>
</evidence>
<dbReference type="PROSITE" id="PS50089">
    <property type="entry name" value="ZF_RING_2"/>
    <property type="match status" value="1"/>
</dbReference>
<feature type="domain" description="RING-type" evidence="10">
    <location>
        <begin position="862"/>
        <end position="903"/>
    </location>
</feature>
<feature type="compositionally biased region" description="Acidic residues" evidence="8">
    <location>
        <begin position="65"/>
        <end position="81"/>
    </location>
</feature>
<dbReference type="SUPFAM" id="SSF57889">
    <property type="entry name" value="Cysteine-rich domain"/>
    <property type="match status" value="1"/>
</dbReference>
<feature type="compositionally biased region" description="Polar residues" evidence="8">
    <location>
        <begin position="506"/>
        <end position="517"/>
    </location>
</feature>
<dbReference type="SMART" id="SM00109">
    <property type="entry name" value="C1"/>
    <property type="match status" value="1"/>
</dbReference>
<feature type="region of interest" description="Disordered" evidence="8">
    <location>
        <begin position="1"/>
        <end position="226"/>
    </location>
</feature>
<feature type="compositionally biased region" description="Low complexity" evidence="8">
    <location>
        <begin position="17"/>
        <end position="40"/>
    </location>
</feature>
<dbReference type="AlphaFoldDB" id="A0A1S3JG00"/>
<evidence type="ECO:0000256" key="3">
    <source>
        <dbReference type="ARBA" id="ARBA00022771"/>
    </source>
</evidence>
<evidence type="ECO:0000256" key="7">
    <source>
        <dbReference type="SAM" id="Coils"/>
    </source>
</evidence>
<dbReference type="SMART" id="SM01175">
    <property type="entry name" value="DUF4206"/>
    <property type="match status" value="1"/>
</dbReference>
<feature type="compositionally biased region" description="Basic and acidic residues" evidence="8">
    <location>
        <begin position="448"/>
        <end position="471"/>
    </location>
</feature>
<dbReference type="GeneID" id="106172933"/>
<dbReference type="InterPro" id="IPR051366">
    <property type="entry name" value="DEF8"/>
</dbReference>
<name>A0A1S3JG00_LINAN</name>
<dbReference type="RefSeq" id="XP_013409346.1">
    <property type="nucleotide sequence ID" value="XM_013553892.1"/>
</dbReference>
<evidence type="ECO:0000259" key="9">
    <source>
        <dbReference type="PROSITE" id="PS50081"/>
    </source>
</evidence>
<dbReference type="STRING" id="7574.A0A1S3JG00"/>
<feature type="compositionally biased region" description="Polar residues" evidence="8">
    <location>
        <begin position="41"/>
        <end position="64"/>
    </location>
</feature>
<feature type="compositionally biased region" description="Basic and acidic residues" evidence="8">
    <location>
        <begin position="323"/>
        <end position="338"/>
    </location>
</feature>
<feature type="compositionally biased region" description="Basic and acidic residues" evidence="8">
    <location>
        <begin position="178"/>
        <end position="192"/>
    </location>
</feature>
<evidence type="ECO:0000313" key="11">
    <source>
        <dbReference type="Proteomes" id="UP000085678"/>
    </source>
</evidence>
<dbReference type="Proteomes" id="UP000085678">
    <property type="component" value="Unplaced"/>
</dbReference>
<dbReference type="RefSeq" id="XP_013409337.1">
    <property type="nucleotide sequence ID" value="XM_013553883.1"/>
</dbReference>
<dbReference type="PANTHER" id="PTHR12326:SF3">
    <property type="entry name" value="DIFFERENTIALLY EXPRESSED IN FDCP 8 HOMOLOG"/>
    <property type="match status" value="1"/>
</dbReference>
<dbReference type="Pfam" id="PF00130">
    <property type="entry name" value="C1_1"/>
    <property type="match status" value="1"/>
</dbReference>
<dbReference type="InterPro" id="IPR001841">
    <property type="entry name" value="Znf_RING"/>
</dbReference>
<feature type="region of interest" description="Disordered" evidence="8">
    <location>
        <begin position="502"/>
        <end position="524"/>
    </location>
</feature>
<feature type="compositionally biased region" description="Basic and acidic residues" evidence="8">
    <location>
        <begin position="104"/>
        <end position="116"/>
    </location>
</feature>
<feature type="region of interest" description="Disordered" evidence="8">
    <location>
        <begin position="423"/>
        <end position="471"/>
    </location>
</feature>
<reference evidence="12 13" key="1">
    <citation type="submission" date="2025-04" db="UniProtKB">
        <authorList>
            <consortium name="RefSeq"/>
        </authorList>
    </citation>
    <scope>IDENTIFICATION</scope>
    <source>
        <tissue evidence="12 13">Gonads</tissue>
    </source>
</reference>
<keyword evidence="2" id="KW-0677">Repeat</keyword>
<feature type="region of interest" description="Disordered" evidence="8">
    <location>
        <begin position="242"/>
        <end position="271"/>
    </location>
</feature>
<feature type="compositionally biased region" description="Polar residues" evidence="8">
    <location>
        <begin position="193"/>
        <end position="207"/>
    </location>
</feature>
<keyword evidence="4" id="KW-0862">Zinc</keyword>
<feature type="compositionally biased region" description="Polar residues" evidence="8">
    <location>
        <begin position="255"/>
        <end position="267"/>
    </location>
</feature>
<keyword evidence="1" id="KW-0479">Metal-binding</keyword>
<evidence type="ECO:0000256" key="4">
    <source>
        <dbReference type="ARBA" id="ARBA00022833"/>
    </source>
</evidence>
<dbReference type="InterPro" id="IPR002219">
    <property type="entry name" value="PKC_DAG/PE"/>
</dbReference>
<feature type="domain" description="Phorbol-ester/DAG-type" evidence="9">
    <location>
        <begin position="605"/>
        <end position="657"/>
    </location>
</feature>
<evidence type="ECO:0000256" key="8">
    <source>
        <dbReference type="SAM" id="MobiDB-lite"/>
    </source>
</evidence>
<dbReference type="CDD" id="cd20819">
    <property type="entry name" value="C1_DEF8"/>
    <property type="match status" value="1"/>
</dbReference>
<feature type="region of interest" description="Disordered" evidence="8">
    <location>
        <begin position="360"/>
        <end position="391"/>
    </location>
</feature>
<gene>
    <name evidence="12 13 14" type="primary">LOC106172933</name>
</gene>
<evidence type="ECO:0000256" key="2">
    <source>
        <dbReference type="ARBA" id="ARBA00022737"/>
    </source>
</evidence>
<dbReference type="OrthoDB" id="1918044at2759"/>
<dbReference type="Pfam" id="PF13901">
    <property type="entry name" value="RH_dom"/>
    <property type="match status" value="1"/>
</dbReference>
<keyword evidence="7" id="KW-0175">Coiled coil</keyword>
<dbReference type="InterPro" id="IPR025258">
    <property type="entry name" value="RH_dom"/>
</dbReference>
<evidence type="ECO:0000313" key="12">
    <source>
        <dbReference type="RefSeq" id="XP_013409327.1"/>
    </source>
</evidence>
<organism evidence="11 12">
    <name type="scientific">Lingula anatina</name>
    <name type="common">Brachiopod</name>
    <name type="synonym">Lingula unguis</name>
    <dbReference type="NCBI Taxonomy" id="7574"/>
    <lineage>
        <taxon>Eukaryota</taxon>
        <taxon>Metazoa</taxon>
        <taxon>Spiralia</taxon>
        <taxon>Lophotrochozoa</taxon>
        <taxon>Brachiopoda</taxon>
        <taxon>Linguliformea</taxon>
        <taxon>Lingulata</taxon>
        <taxon>Lingulida</taxon>
        <taxon>Linguloidea</taxon>
        <taxon>Lingulidae</taxon>
        <taxon>Lingula</taxon>
    </lineage>
</organism>
<keyword evidence="3 6" id="KW-0863">Zinc-finger</keyword>
<evidence type="ECO:0000256" key="5">
    <source>
        <dbReference type="ARBA" id="ARBA00029450"/>
    </source>
</evidence>